<reference evidence="8 9" key="1">
    <citation type="submission" date="2020-10" db="EMBL/GenBank/DDBJ databases">
        <title>Genome sequencing of Massilia sp. LPB0304.</title>
        <authorList>
            <person name="Kim J."/>
        </authorList>
    </citation>
    <scope>NUCLEOTIDE SEQUENCE [LARGE SCALE GENOMIC DNA]</scope>
    <source>
        <strain evidence="8 9">LPB0304</strain>
    </source>
</reference>
<keyword evidence="2" id="KW-1003">Cell membrane</keyword>
<feature type="transmembrane region" description="Helical" evidence="6">
    <location>
        <begin position="254"/>
        <end position="274"/>
    </location>
</feature>
<keyword evidence="3 6" id="KW-0812">Transmembrane</keyword>
<dbReference type="RefSeq" id="WP_193685836.1">
    <property type="nucleotide sequence ID" value="NZ_CP062941.1"/>
</dbReference>
<evidence type="ECO:0000256" key="2">
    <source>
        <dbReference type="ARBA" id="ARBA00022475"/>
    </source>
</evidence>
<name>A0A7L9U187_9BURK</name>
<dbReference type="Gene3D" id="1.10.3730.20">
    <property type="match status" value="1"/>
</dbReference>
<dbReference type="EMBL" id="CP062941">
    <property type="protein sequence ID" value="QOL48793.1"/>
    <property type="molecule type" value="Genomic_DNA"/>
</dbReference>
<dbReference type="PANTHER" id="PTHR32322:SF18">
    <property type="entry name" value="S-ADENOSYLMETHIONINE_S-ADENOSYLHOMOCYSTEINE TRANSPORTER"/>
    <property type="match status" value="1"/>
</dbReference>
<proteinExistence type="predicted"/>
<dbReference type="Proteomes" id="UP000593875">
    <property type="component" value="Chromosome"/>
</dbReference>
<evidence type="ECO:0000313" key="8">
    <source>
        <dbReference type="EMBL" id="QOL48793.1"/>
    </source>
</evidence>
<dbReference type="AlphaFoldDB" id="A0A7L9U187"/>
<feature type="domain" description="EamA" evidence="7">
    <location>
        <begin position="10"/>
        <end position="141"/>
    </location>
</feature>
<dbReference type="KEGG" id="mlir:LPB04_17800"/>
<gene>
    <name evidence="8" type="ORF">LPB04_17800</name>
</gene>
<keyword evidence="4 6" id="KW-1133">Transmembrane helix</keyword>
<dbReference type="PANTHER" id="PTHR32322">
    <property type="entry name" value="INNER MEMBRANE TRANSPORTER"/>
    <property type="match status" value="1"/>
</dbReference>
<feature type="transmembrane region" description="Helical" evidence="6">
    <location>
        <begin position="220"/>
        <end position="242"/>
    </location>
</feature>
<keyword evidence="5 6" id="KW-0472">Membrane</keyword>
<feature type="transmembrane region" description="Helical" evidence="6">
    <location>
        <begin position="188"/>
        <end position="208"/>
    </location>
</feature>
<feature type="transmembrane region" description="Helical" evidence="6">
    <location>
        <begin position="97"/>
        <end position="118"/>
    </location>
</feature>
<evidence type="ECO:0000256" key="1">
    <source>
        <dbReference type="ARBA" id="ARBA00004651"/>
    </source>
</evidence>
<dbReference type="GO" id="GO:0005886">
    <property type="term" value="C:plasma membrane"/>
    <property type="evidence" value="ECO:0007669"/>
    <property type="project" value="UniProtKB-SubCell"/>
</dbReference>
<feature type="transmembrane region" description="Helical" evidence="6">
    <location>
        <begin position="280"/>
        <end position="297"/>
    </location>
</feature>
<accession>A0A7L9U187</accession>
<comment type="subcellular location">
    <subcellularLocation>
        <location evidence="1">Cell membrane</location>
        <topology evidence="1">Multi-pass membrane protein</topology>
    </subcellularLocation>
</comment>
<feature type="transmembrane region" description="Helical" evidence="6">
    <location>
        <begin position="41"/>
        <end position="60"/>
    </location>
</feature>
<evidence type="ECO:0000256" key="3">
    <source>
        <dbReference type="ARBA" id="ARBA00022692"/>
    </source>
</evidence>
<feature type="transmembrane region" description="Helical" evidence="6">
    <location>
        <begin position="72"/>
        <end position="91"/>
    </location>
</feature>
<organism evidence="8 9">
    <name type="scientific">Massilia litorea</name>
    <dbReference type="NCBI Taxonomy" id="2769491"/>
    <lineage>
        <taxon>Bacteria</taxon>
        <taxon>Pseudomonadati</taxon>
        <taxon>Pseudomonadota</taxon>
        <taxon>Betaproteobacteria</taxon>
        <taxon>Burkholderiales</taxon>
        <taxon>Oxalobacteraceae</taxon>
        <taxon>Telluria group</taxon>
        <taxon>Massilia</taxon>
    </lineage>
</organism>
<dbReference type="Pfam" id="PF00892">
    <property type="entry name" value="EamA"/>
    <property type="match status" value="2"/>
</dbReference>
<evidence type="ECO:0000256" key="5">
    <source>
        <dbReference type="ARBA" id="ARBA00023136"/>
    </source>
</evidence>
<evidence type="ECO:0000256" key="4">
    <source>
        <dbReference type="ARBA" id="ARBA00022989"/>
    </source>
</evidence>
<sequence>MNRKLTLPTALLLTVPPLLWAGNAIVGRMVRDAVPPMTLNLLRWSIALVVLLPLGRAMFAPGSGVLSNWRRYSMLGLLGIGLYNSLQYLALQSSTPINVTLVASGMPVWMLLVGKLFYKAPVKPKQVAGALLSIAGVLVVLCRGDIGQLAALRLVPGDLYMILATIAWSFYSWMLMQQRDVPGLRADWAAFLLAQVGYGVLWSAALSAAEWAVKDVVIAWSWPLAAALLYVAIGPAILAMRCWGAGLQKAGPTLGSFFINLTPLFTALLSSAFLGEAPHLYHALAFGLIVGGIAVSAR</sequence>
<evidence type="ECO:0000256" key="6">
    <source>
        <dbReference type="SAM" id="Phobius"/>
    </source>
</evidence>
<protein>
    <submittedName>
        <fullName evidence="8">DMT family transporter</fullName>
    </submittedName>
</protein>
<dbReference type="InterPro" id="IPR037185">
    <property type="entry name" value="EmrE-like"/>
</dbReference>
<feature type="transmembrane region" description="Helical" evidence="6">
    <location>
        <begin position="130"/>
        <end position="151"/>
    </location>
</feature>
<dbReference type="InterPro" id="IPR000620">
    <property type="entry name" value="EamA_dom"/>
</dbReference>
<dbReference type="InterPro" id="IPR050638">
    <property type="entry name" value="AA-Vitamin_Transporters"/>
</dbReference>
<dbReference type="SUPFAM" id="SSF103481">
    <property type="entry name" value="Multidrug resistance efflux transporter EmrE"/>
    <property type="match status" value="2"/>
</dbReference>
<feature type="transmembrane region" description="Helical" evidence="6">
    <location>
        <begin position="157"/>
        <end position="176"/>
    </location>
</feature>
<keyword evidence="9" id="KW-1185">Reference proteome</keyword>
<evidence type="ECO:0000313" key="9">
    <source>
        <dbReference type="Proteomes" id="UP000593875"/>
    </source>
</evidence>
<evidence type="ECO:0000259" key="7">
    <source>
        <dbReference type="Pfam" id="PF00892"/>
    </source>
</evidence>
<feature type="domain" description="EamA" evidence="7">
    <location>
        <begin position="156"/>
        <end position="296"/>
    </location>
</feature>